<evidence type="ECO:0000313" key="2">
    <source>
        <dbReference type="EMBL" id="MEQ2310826.1"/>
    </source>
</evidence>
<proteinExistence type="predicted"/>
<name>A0ABV0ZXN4_9TELE</name>
<keyword evidence="3" id="KW-1185">Reference proteome</keyword>
<feature type="region of interest" description="Disordered" evidence="1">
    <location>
        <begin position="1"/>
        <end position="62"/>
    </location>
</feature>
<protein>
    <submittedName>
        <fullName evidence="2">Uncharacterized protein</fullName>
    </submittedName>
</protein>
<feature type="compositionally biased region" description="Polar residues" evidence="1">
    <location>
        <begin position="8"/>
        <end position="21"/>
    </location>
</feature>
<feature type="non-terminal residue" evidence="2">
    <location>
        <position position="1"/>
    </location>
</feature>
<reference evidence="2 3" key="1">
    <citation type="submission" date="2021-06" db="EMBL/GenBank/DDBJ databases">
        <authorList>
            <person name="Palmer J.M."/>
        </authorList>
    </citation>
    <scope>NUCLEOTIDE SEQUENCE [LARGE SCALE GENOMIC DNA]</scope>
    <source>
        <strain evidence="2 3">AS_MEX2019</strain>
        <tissue evidence="2">Muscle</tissue>
    </source>
</reference>
<dbReference type="EMBL" id="JAHRIP010076098">
    <property type="protein sequence ID" value="MEQ2310826.1"/>
    <property type="molecule type" value="Genomic_DNA"/>
</dbReference>
<accession>A0ABV0ZXN4</accession>
<comment type="caution">
    <text evidence="2">The sequence shown here is derived from an EMBL/GenBank/DDBJ whole genome shotgun (WGS) entry which is preliminary data.</text>
</comment>
<sequence length="62" mass="6620">HIHPPSSPLSQHPITLQSHPASIQHPGQVPAMNSQRQAVGPCYDCASRQGSTKWSHNPDGCG</sequence>
<gene>
    <name evidence="2" type="ORF">AMECASPLE_013281</name>
</gene>
<organism evidence="2 3">
    <name type="scientific">Ameca splendens</name>
    <dbReference type="NCBI Taxonomy" id="208324"/>
    <lineage>
        <taxon>Eukaryota</taxon>
        <taxon>Metazoa</taxon>
        <taxon>Chordata</taxon>
        <taxon>Craniata</taxon>
        <taxon>Vertebrata</taxon>
        <taxon>Euteleostomi</taxon>
        <taxon>Actinopterygii</taxon>
        <taxon>Neopterygii</taxon>
        <taxon>Teleostei</taxon>
        <taxon>Neoteleostei</taxon>
        <taxon>Acanthomorphata</taxon>
        <taxon>Ovalentaria</taxon>
        <taxon>Atherinomorphae</taxon>
        <taxon>Cyprinodontiformes</taxon>
        <taxon>Goodeidae</taxon>
        <taxon>Ameca</taxon>
    </lineage>
</organism>
<evidence type="ECO:0000313" key="3">
    <source>
        <dbReference type="Proteomes" id="UP001469553"/>
    </source>
</evidence>
<dbReference type="Proteomes" id="UP001469553">
    <property type="component" value="Unassembled WGS sequence"/>
</dbReference>
<evidence type="ECO:0000256" key="1">
    <source>
        <dbReference type="SAM" id="MobiDB-lite"/>
    </source>
</evidence>